<accession>F1T3P6</accession>
<sequence>MHRKADIMNKKLGKRLEKYLSQVDRYLIHMPVSEKTDILSELKSSFYERLNNGQREEDILAEMEPAKVVALNYMGASIVQNKEFSLSQFMKVLGFYSFASMLWISIIPTLAVLAVSFSFASAMSILCAALGFIKGIWPSSLLNDMVFVFFDHEVSGVYALLAGLLLAIVFATLAMLCWKVTVKIVQYLQEKSWRLKFRREKC</sequence>
<dbReference type="Proteomes" id="UP000005947">
    <property type="component" value="Unassembled WGS sequence"/>
</dbReference>
<evidence type="ECO:0000313" key="3">
    <source>
        <dbReference type="Proteomes" id="UP000005947"/>
    </source>
</evidence>
<feature type="transmembrane region" description="Helical" evidence="1">
    <location>
        <begin position="157"/>
        <end position="178"/>
    </location>
</feature>
<keyword evidence="1" id="KW-0812">Transmembrane</keyword>
<dbReference type="AlphaFoldDB" id="F1T3P6"/>
<keyword evidence="1" id="KW-1133">Transmembrane helix</keyword>
<protein>
    <recommendedName>
        <fullName evidence="4">DUF1700 domain-containing protein</fullName>
    </recommendedName>
</protein>
<evidence type="ECO:0000256" key="1">
    <source>
        <dbReference type="SAM" id="Phobius"/>
    </source>
</evidence>
<proteinExistence type="predicted"/>
<keyword evidence="1" id="KW-0472">Membrane</keyword>
<dbReference type="EMBL" id="ACGK02000001">
    <property type="protein sequence ID" value="EGF23340.1"/>
    <property type="molecule type" value="Genomic_DNA"/>
</dbReference>
<evidence type="ECO:0008006" key="4">
    <source>
        <dbReference type="Google" id="ProtNLM"/>
    </source>
</evidence>
<dbReference type="eggNOG" id="COG4709">
    <property type="taxonomic scope" value="Bacteria"/>
</dbReference>
<comment type="caution">
    <text evidence="2">The sequence shown here is derived from an EMBL/GenBank/DDBJ whole genome shotgun (WGS) entry which is preliminary data.</text>
</comment>
<dbReference type="Pfam" id="PF22564">
    <property type="entry name" value="HAAS"/>
    <property type="match status" value="1"/>
</dbReference>
<keyword evidence="3" id="KW-1185">Reference proteome</keyword>
<reference evidence="2 3" key="1">
    <citation type="submission" date="2011-02" db="EMBL/GenBank/DDBJ databases">
        <authorList>
            <person name="Muzny D."/>
            <person name="Qin X."/>
            <person name="Buhay C."/>
            <person name="Dugan-Rocha S."/>
            <person name="Ding Y."/>
            <person name="Chen G."/>
            <person name="Hawes A."/>
            <person name="Holder M."/>
            <person name="Jhangiani S."/>
            <person name="Johnson A."/>
            <person name="Khan Z."/>
            <person name="Li Z."/>
            <person name="Liu W."/>
            <person name="Liu X."/>
            <person name="Perez L."/>
            <person name="Shen H."/>
            <person name="Wang Q."/>
            <person name="Watt J."/>
            <person name="Xi L."/>
            <person name="Xin Y."/>
            <person name="Zhou J."/>
            <person name="Deng J."/>
            <person name="Jiang H."/>
            <person name="Liu Y."/>
            <person name="Qu J."/>
            <person name="Song X.-Z."/>
            <person name="Zhang L."/>
            <person name="Villasana D."/>
            <person name="Johnson A."/>
            <person name="Liu J."/>
            <person name="Liyanage D."/>
            <person name="Lorensuhewa L."/>
            <person name="Robinson T."/>
            <person name="Song A."/>
            <person name="Song B.-B."/>
            <person name="Dinh H."/>
            <person name="Thornton R."/>
            <person name="Coyle M."/>
            <person name="Francisco L."/>
            <person name="Jackson L."/>
            <person name="Javaid M."/>
            <person name="Korchina V."/>
            <person name="Kovar C."/>
            <person name="Mata R."/>
            <person name="Mathew T."/>
            <person name="Ngo R."/>
            <person name="Nguyen L."/>
            <person name="Nguyen N."/>
            <person name="Okwuonu G."/>
            <person name="Ongeri F."/>
            <person name="Pham C."/>
            <person name="Simmons D."/>
            <person name="Wilczek-Boney K."/>
            <person name="Hale W."/>
            <person name="Jakkamsetti A."/>
            <person name="Pham P."/>
            <person name="Ruth R."/>
            <person name="San Lucas F."/>
            <person name="Warren J."/>
            <person name="Zhang J."/>
            <person name="Zhao Z."/>
            <person name="Zhou C."/>
            <person name="Zhu D."/>
            <person name="Lee S."/>
            <person name="Bess C."/>
            <person name="Blankenburg K."/>
            <person name="Forbes L."/>
            <person name="Fu Q."/>
            <person name="Gubbala S."/>
            <person name="Hirani K."/>
            <person name="Jayaseelan J.C."/>
            <person name="Lara F."/>
            <person name="Munidasa M."/>
            <person name="Palculict T."/>
            <person name="Patil S."/>
            <person name="Pu L.-L."/>
            <person name="Saada N."/>
            <person name="Tang L."/>
            <person name="Weissenberger G."/>
            <person name="Zhu Y."/>
            <person name="Hemphill L."/>
            <person name="Shang Y."/>
            <person name="Youmans B."/>
            <person name="Ayvaz T."/>
            <person name="Ross M."/>
            <person name="Santibanez J."/>
            <person name="Aqrawi P."/>
            <person name="Gross S."/>
            <person name="Joshi V."/>
            <person name="Fowler G."/>
            <person name="Nazareth L."/>
            <person name="Reid J."/>
            <person name="Worley K."/>
            <person name="Petrosino J."/>
            <person name="Highlander S."/>
            <person name="Gibbs R."/>
        </authorList>
    </citation>
    <scope>NUCLEOTIDE SEQUENCE [LARGE SCALE GENOMIC DNA]</scope>
    <source>
        <strain evidence="2 3">DSM 15829</strain>
    </source>
</reference>
<feature type="transmembrane region" description="Helical" evidence="1">
    <location>
        <begin position="110"/>
        <end position="137"/>
    </location>
</feature>
<gene>
    <name evidence="2" type="ORF">HMPREF0091_10287</name>
</gene>
<name>F1T3P6_9ACTN</name>
<evidence type="ECO:0000313" key="2">
    <source>
        <dbReference type="EMBL" id="EGF23340.1"/>
    </source>
</evidence>
<organism evidence="2 3">
    <name type="scientific">Fannyhessea vaginae DSM 15829</name>
    <dbReference type="NCBI Taxonomy" id="525256"/>
    <lineage>
        <taxon>Bacteria</taxon>
        <taxon>Bacillati</taxon>
        <taxon>Actinomycetota</taxon>
        <taxon>Coriobacteriia</taxon>
        <taxon>Coriobacteriales</taxon>
        <taxon>Atopobiaceae</taxon>
        <taxon>Fannyhessea</taxon>
    </lineage>
</organism>